<evidence type="ECO:0000313" key="5">
    <source>
        <dbReference type="Proteomes" id="UP001149090"/>
    </source>
</evidence>
<dbReference type="Gene3D" id="3.30.479.30">
    <property type="entry name" value="Band 7 domain"/>
    <property type="match status" value="1"/>
</dbReference>
<dbReference type="GO" id="GO:0098552">
    <property type="term" value="C:side of membrane"/>
    <property type="evidence" value="ECO:0007669"/>
    <property type="project" value="UniProtKB-ARBA"/>
</dbReference>
<dbReference type="FunFam" id="3.30.479.30:FF:000004">
    <property type="entry name" value="Putative membrane protease family, stomatin"/>
    <property type="match status" value="1"/>
</dbReference>
<dbReference type="PANTHER" id="PTHR43327:SF10">
    <property type="entry name" value="STOMATIN-LIKE PROTEIN 2, MITOCHONDRIAL"/>
    <property type="match status" value="1"/>
</dbReference>
<comment type="caution">
    <text evidence="4">The sequence shown here is derived from an EMBL/GenBank/DDBJ whole genome shotgun (WGS) entry which is preliminary data.</text>
</comment>
<dbReference type="InterPro" id="IPR036013">
    <property type="entry name" value="Band_7/SPFH_dom_sf"/>
</dbReference>
<keyword evidence="2" id="KW-1133">Transmembrane helix</keyword>
<feature type="domain" description="Band 7" evidence="3">
    <location>
        <begin position="31"/>
        <end position="215"/>
    </location>
</feature>
<feature type="transmembrane region" description="Helical" evidence="2">
    <location>
        <begin position="6"/>
        <end position="29"/>
    </location>
</feature>
<dbReference type="Proteomes" id="UP001149090">
    <property type="component" value="Unassembled WGS sequence"/>
</dbReference>
<evidence type="ECO:0000259" key="3">
    <source>
        <dbReference type="SMART" id="SM00244"/>
    </source>
</evidence>
<keyword evidence="5" id="KW-1185">Reference proteome</keyword>
<dbReference type="SMART" id="SM00244">
    <property type="entry name" value="PHB"/>
    <property type="match status" value="1"/>
</dbReference>
<sequence>MAFDTFYVAIIATIGGILVLFLLTCLIMCCKNCLVVSQNERVIVERWGKFHEVLQPGLHVLRPFRDKPRSIIWRVSDSFVDRYQEEQVSIHQSWIKRIDLRESIFNFPLQTIITRDNVQIKVDAMILYQIVDPIRVVYEVVDLSFAVEKFVQTTLRSVIGGMGLDDTLASREEINNLIQQKVSQVCLNWGFKLNQVEILEIIPFRNVQNAMDSQISAERIRRANIISADGIRESSKTKAEGECQKLIALSKGAQQVAILRAKGEADSKILIAEAEGQSLRIISEALSDYGADPTQYILSIKYLEALRKLVNSANNIVAFVPMDISLVGSLREIIDKKKQLKLK</sequence>
<keyword evidence="2" id="KW-0812">Transmembrane</keyword>
<dbReference type="EMBL" id="JAPDFW010000086">
    <property type="protein sequence ID" value="KAJ5071643.1"/>
    <property type="molecule type" value="Genomic_DNA"/>
</dbReference>
<proteinExistence type="inferred from homology"/>
<evidence type="ECO:0000256" key="2">
    <source>
        <dbReference type="SAM" id="Phobius"/>
    </source>
</evidence>
<dbReference type="Pfam" id="PF01145">
    <property type="entry name" value="Band_7"/>
    <property type="match status" value="1"/>
</dbReference>
<dbReference type="PANTHER" id="PTHR43327">
    <property type="entry name" value="STOMATIN-LIKE PROTEIN 2, MITOCHONDRIAL"/>
    <property type="match status" value="1"/>
</dbReference>
<dbReference type="SUPFAM" id="SSF117892">
    <property type="entry name" value="Band 7/SPFH domain"/>
    <property type="match status" value="1"/>
</dbReference>
<dbReference type="OMA" id="LNWGFKL"/>
<organism evidence="4 5">
    <name type="scientific">Anaeramoeba ignava</name>
    <name type="common">Anaerobic marine amoeba</name>
    <dbReference type="NCBI Taxonomy" id="1746090"/>
    <lineage>
        <taxon>Eukaryota</taxon>
        <taxon>Metamonada</taxon>
        <taxon>Anaeramoebidae</taxon>
        <taxon>Anaeramoeba</taxon>
    </lineage>
</organism>
<dbReference type="GO" id="GO:0005886">
    <property type="term" value="C:plasma membrane"/>
    <property type="evidence" value="ECO:0007669"/>
    <property type="project" value="UniProtKB-ARBA"/>
</dbReference>
<keyword evidence="2" id="KW-0472">Membrane</keyword>
<gene>
    <name evidence="4" type="ORF">M0811_10052</name>
</gene>
<dbReference type="InterPro" id="IPR001107">
    <property type="entry name" value="Band_7"/>
</dbReference>
<dbReference type="AlphaFoldDB" id="A0A9Q0LF85"/>
<name>A0A9Q0LF85_ANAIG</name>
<accession>A0A9Q0LF85</accession>
<evidence type="ECO:0000313" key="4">
    <source>
        <dbReference type="EMBL" id="KAJ5071643.1"/>
    </source>
</evidence>
<reference evidence="4" key="1">
    <citation type="submission" date="2022-10" db="EMBL/GenBank/DDBJ databases">
        <title>Novel sulphate-reducing endosymbionts in the free-living metamonad Anaeramoeba.</title>
        <authorList>
            <person name="Jerlstrom-Hultqvist J."/>
            <person name="Cepicka I."/>
            <person name="Gallot-Lavallee L."/>
            <person name="Salas-Leiva D."/>
            <person name="Curtis B.A."/>
            <person name="Zahonova K."/>
            <person name="Pipaliya S."/>
            <person name="Dacks J."/>
            <person name="Roger A.J."/>
        </authorList>
    </citation>
    <scope>NUCLEOTIDE SEQUENCE</scope>
    <source>
        <strain evidence="4">BMAN</strain>
    </source>
</reference>
<protein>
    <submittedName>
        <fullName evidence="4">Stomatin-like protein 2</fullName>
    </submittedName>
</protein>
<dbReference type="InterPro" id="IPR050710">
    <property type="entry name" value="Band7/mec-2_domain"/>
</dbReference>
<comment type="similarity">
    <text evidence="1">Belongs to the band 7/mec-2 family.</text>
</comment>
<evidence type="ECO:0000256" key="1">
    <source>
        <dbReference type="ARBA" id="ARBA00008164"/>
    </source>
</evidence>
<dbReference type="OrthoDB" id="434619at2759"/>